<sequence length="274" mass="30044">MPQNYLTFLSQAISQLLQANSPTLQATGLDIFRGLALILIVWFGVKSALSASQGHGGGFHFAKFADLILMISFGFGMLTYYSTPLPGTSYSFSDLITKEAIQLSAQIQSDNTQQIVDSISAAEQQLGDPPGLFSMHEEFIWLIARIALAIMQAFVFAVIAYGYVATAVCVLIGPIFIPWFIVPKLDWLFWGWLKAFIGFSFYQVVASAFIFVFSKVVIGMFKVIGTLSLSNIATLLPALLTLTFVCVYGLHKIPELTASILSGRAGTWVDLDRK</sequence>
<dbReference type="OrthoDB" id="111977at2"/>
<dbReference type="EMBL" id="SDMK01000001">
    <property type="protein sequence ID" value="RXS97510.1"/>
    <property type="molecule type" value="Genomic_DNA"/>
</dbReference>
<feature type="transmembrane region" description="Helical" evidence="5">
    <location>
        <begin position="163"/>
        <end position="181"/>
    </location>
</feature>
<feature type="transmembrane region" description="Helical" evidence="5">
    <location>
        <begin position="187"/>
        <end position="212"/>
    </location>
</feature>
<feature type="transmembrane region" description="Helical" evidence="5">
    <location>
        <begin position="139"/>
        <end position="158"/>
    </location>
</feature>
<name>A0A4Q1SJQ2_9BACT</name>
<evidence type="ECO:0000256" key="2">
    <source>
        <dbReference type="ARBA" id="ARBA00022692"/>
    </source>
</evidence>
<gene>
    <name evidence="6" type="ORF">ESZ00_06355</name>
</gene>
<dbReference type="AlphaFoldDB" id="A0A4Q1SJQ2"/>
<protein>
    <recommendedName>
        <fullName evidence="8">TrbL/VirB6 plasmid conjugal transfer protein</fullName>
    </recommendedName>
</protein>
<comment type="caution">
    <text evidence="6">The sequence shown here is derived from an EMBL/GenBank/DDBJ whole genome shotgun (WGS) entry which is preliminary data.</text>
</comment>
<evidence type="ECO:0000313" key="7">
    <source>
        <dbReference type="Proteomes" id="UP000290253"/>
    </source>
</evidence>
<accession>A0A4Q1SJQ2</accession>
<reference evidence="6 7" key="1">
    <citation type="journal article" date="2016" name="Int. J. Syst. Evol. Microbiol.">
        <title>Acidipila dinghuensis sp. nov., an acidobacterium isolated from forest soil.</title>
        <authorList>
            <person name="Jiang Y.W."/>
            <person name="Wang J."/>
            <person name="Chen M.H."/>
            <person name="Lv Y.Y."/>
            <person name="Qiu L.H."/>
        </authorList>
    </citation>
    <scope>NUCLEOTIDE SEQUENCE [LARGE SCALE GENOMIC DNA]</scope>
    <source>
        <strain evidence="6 7">DHOF10</strain>
    </source>
</reference>
<proteinExistence type="predicted"/>
<dbReference type="InterPro" id="IPR007688">
    <property type="entry name" value="Conjugal_tfr_TrbL/VirB6"/>
</dbReference>
<dbReference type="Proteomes" id="UP000290253">
    <property type="component" value="Unassembled WGS sequence"/>
</dbReference>
<dbReference type="GO" id="GO:0016020">
    <property type="term" value="C:membrane"/>
    <property type="evidence" value="ECO:0007669"/>
    <property type="project" value="UniProtKB-SubCell"/>
</dbReference>
<organism evidence="6 7">
    <name type="scientific">Silvibacterium dinghuense</name>
    <dbReference type="NCBI Taxonomy" id="1560006"/>
    <lineage>
        <taxon>Bacteria</taxon>
        <taxon>Pseudomonadati</taxon>
        <taxon>Acidobacteriota</taxon>
        <taxon>Terriglobia</taxon>
        <taxon>Terriglobales</taxon>
        <taxon>Acidobacteriaceae</taxon>
        <taxon>Silvibacterium</taxon>
    </lineage>
</organism>
<feature type="transmembrane region" description="Helical" evidence="5">
    <location>
        <begin position="31"/>
        <end position="49"/>
    </location>
</feature>
<evidence type="ECO:0000313" key="6">
    <source>
        <dbReference type="EMBL" id="RXS97510.1"/>
    </source>
</evidence>
<dbReference type="Pfam" id="PF04610">
    <property type="entry name" value="TrbL"/>
    <property type="match status" value="1"/>
</dbReference>
<evidence type="ECO:0000256" key="1">
    <source>
        <dbReference type="ARBA" id="ARBA00004141"/>
    </source>
</evidence>
<dbReference type="RefSeq" id="WP_129207289.1">
    <property type="nucleotide sequence ID" value="NZ_BMGU01000001.1"/>
</dbReference>
<feature type="transmembrane region" description="Helical" evidence="5">
    <location>
        <begin position="224"/>
        <end position="250"/>
    </location>
</feature>
<evidence type="ECO:0008006" key="8">
    <source>
        <dbReference type="Google" id="ProtNLM"/>
    </source>
</evidence>
<keyword evidence="7" id="KW-1185">Reference proteome</keyword>
<keyword evidence="3 5" id="KW-1133">Transmembrane helix</keyword>
<evidence type="ECO:0000256" key="3">
    <source>
        <dbReference type="ARBA" id="ARBA00022989"/>
    </source>
</evidence>
<comment type="subcellular location">
    <subcellularLocation>
        <location evidence="1">Membrane</location>
        <topology evidence="1">Multi-pass membrane protein</topology>
    </subcellularLocation>
</comment>
<keyword evidence="4 5" id="KW-0472">Membrane</keyword>
<evidence type="ECO:0000256" key="5">
    <source>
        <dbReference type="SAM" id="Phobius"/>
    </source>
</evidence>
<feature type="transmembrane region" description="Helical" evidence="5">
    <location>
        <begin position="61"/>
        <end position="81"/>
    </location>
</feature>
<evidence type="ECO:0000256" key="4">
    <source>
        <dbReference type="ARBA" id="ARBA00023136"/>
    </source>
</evidence>
<dbReference type="GO" id="GO:0030255">
    <property type="term" value="P:protein secretion by the type IV secretion system"/>
    <property type="evidence" value="ECO:0007669"/>
    <property type="project" value="InterPro"/>
</dbReference>
<keyword evidence="2 5" id="KW-0812">Transmembrane</keyword>